<reference evidence="2" key="1">
    <citation type="submission" date="2014-11" db="EMBL/GenBank/DDBJ databases">
        <authorList>
            <person name="Amaro Gonzalez C."/>
        </authorList>
    </citation>
    <scope>NUCLEOTIDE SEQUENCE</scope>
</reference>
<evidence type="ECO:0000313" key="2">
    <source>
        <dbReference type="EMBL" id="JAI05689.1"/>
    </source>
</evidence>
<name>A0A0E9XVF9_ANGAN</name>
<keyword evidence="1" id="KW-0472">Membrane</keyword>
<accession>A0A0E9XVF9</accession>
<sequence length="36" mass="4412">MPIYIINQPMYINYIVTQINLMLHINYINSIYIYSM</sequence>
<keyword evidence="1" id="KW-0812">Transmembrane</keyword>
<organism evidence="2">
    <name type="scientific">Anguilla anguilla</name>
    <name type="common">European freshwater eel</name>
    <name type="synonym">Muraena anguilla</name>
    <dbReference type="NCBI Taxonomy" id="7936"/>
    <lineage>
        <taxon>Eukaryota</taxon>
        <taxon>Metazoa</taxon>
        <taxon>Chordata</taxon>
        <taxon>Craniata</taxon>
        <taxon>Vertebrata</taxon>
        <taxon>Euteleostomi</taxon>
        <taxon>Actinopterygii</taxon>
        <taxon>Neopterygii</taxon>
        <taxon>Teleostei</taxon>
        <taxon>Anguilliformes</taxon>
        <taxon>Anguillidae</taxon>
        <taxon>Anguilla</taxon>
    </lineage>
</organism>
<dbReference type="EMBL" id="GBXM01002889">
    <property type="protein sequence ID" value="JAI05689.1"/>
    <property type="molecule type" value="Transcribed_RNA"/>
</dbReference>
<feature type="transmembrane region" description="Helical" evidence="1">
    <location>
        <begin position="12"/>
        <end position="34"/>
    </location>
</feature>
<evidence type="ECO:0000256" key="1">
    <source>
        <dbReference type="SAM" id="Phobius"/>
    </source>
</evidence>
<reference evidence="2" key="2">
    <citation type="journal article" date="2015" name="Fish Shellfish Immunol.">
        <title>Early steps in the European eel (Anguilla anguilla)-Vibrio vulnificus interaction in the gills: Role of the RtxA13 toxin.</title>
        <authorList>
            <person name="Callol A."/>
            <person name="Pajuelo D."/>
            <person name="Ebbesson L."/>
            <person name="Teles M."/>
            <person name="MacKenzie S."/>
            <person name="Amaro C."/>
        </authorList>
    </citation>
    <scope>NUCLEOTIDE SEQUENCE</scope>
</reference>
<protein>
    <submittedName>
        <fullName evidence="2">Uncharacterized protein</fullName>
    </submittedName>
</protein>
<keyword evidence="1" id="KW-1133">Transmembrane helix</keyword>
<proteinExistence type="predicted"/>
<dbReference type="AlphaFoldDB" id="A0A0E9XVF9"/>